<dbReference type="InterPro" id="IPR025132">
    <property type="entry name" value="DUF4058"/>
</dbReference>
<evidence type="ECO:0000313" key="1">
    <source>
        <dbReference type="EMBL" id="MFB2893698.1"/>
    </source>
</evidence>
<sequence length="150" mass="17268">MGTGLVVTVVEILYPVNKRSGEGRDSYLQKRQRILGSLTNLVEIDLIRSFPAMPILENDIQSDYRVLISRYSQRPQAELYAFNLPDSLPTFSLPLRSQDVEPTVNLQQIFTEIYDKAGYDYRIDYTSEIVPPLSEQEQAWVKQLLEKVPD</sequence>
<dbReference type="EMBL" id="JBHFNR010000082">
    <property type="protein sequence ID" value="MFB2893698.1"/>
    <property type="molecule type" value="Genomic_DNA"/>
</dbReference>
<gene>
    <name evidence="1" type="ORF">ACE1CI_12370</name>
</gene>
<dbReference type="RefSeq" id="WP_413263357.1">
    <property type="nucleotide sequence ID" value="NZ_JBHFNR010000082.1"/>
</dbReference>
<comment type="caution">
    <text evidence="1">The sequence shown here is derived from an EMBL/GenBank/DDBJ whole genome shotgun (WGS) entry which is preliminary data.</text>
</comment>
<reference evidence="1 2" key="1">
    <citation type="submission" date="2024-09" db="EMBL/GenBank/DDBJ databases">
        <title>Floridaenema gen nov. (Aerosakkonemataceae, Aerosakkonematales ord. nov., Cyanobacteria) from benthic tropical and subtropical fresh waters, with the description of four new species.</title>
        <authorList>
            <person name="Moretto J.A."/>
            <person name="Berthold D.E."/>
            <person name="Lefler F.W."/>
            <person name="Huang I.-S."/>
            <person name="Laughinghouse H. IV."/>
        </authorList>
    </citation>
    <scope>NUCLEOTIDE SEQUENCE [LARGE SCALE GENOMIC DNA]</scope>
    <source>
        <strain evidence="1 2">BLCC-F50</strain>
    </source>
</reference>
<evidence type="ECO:0000313" key="2">
    <source>
        <dbReference type="Proteomes" id="UP001576784"/>
    </source>
</evidence>
<accession>A0ABV4XPS6</accession>
<proteinExistence type="predicted"/>
<organism evidence="1 2">
    <name type="scientific">Floridaenema flaviceps BLCC-F50</name>
    <dbReference type="NCBI Taxonomy" id="3153642"/>
    <lineage>
        <taxon>Bacteria</taxon>
        <taxon>Bacillati</taxon>
        <taxon>Cyanobacteriota</taxon>
        <taxon>Cyanophyceae</taxon>
        <taxon>Oscillatoriophycideae</taxon>
        <taxon>Aerosakkonematales</taxon>
        <taxon>Aerosakkonemataceae</taxon>
        <taxon>Floridanema</taxon>
        <taxon>Floridanema flaviceps</taxon>
    </lineage>
</organism>
<name>A0ABV4XPS6_9CYAN</name>
<keyword evidence="2" id="KW-1185">Reference proteome</keyword>
<protein>
    <submittedName>
        <fullName evidence="1">DUF4058 family protein</fullName>
    </submittedName>
</protein>
<dbReference type="Pfam" id="PF13267">
    <property type="entry name" value="DUF4058"/>
    <property type="match status" value="1"/>
</dbReference>
<dbReference type="Proteomes" id="UP001576784">
    <property type="component" value="Unassembled WGS sequence"/>
</dbReference>